<dbReference type="PROSITE" id="PS50206">
    <property type="entry name" value="RHODANESE_3"/>
    <property type="match status" value="2"/>
</dbReference>
<keyword evidence="1 4" id="KW-0808">Transferase</keyword>
<keyword evidence="5" id="KW-1185">Reference proteome</keyword>
<name>A0YDD9_9GAMM</name>
<gene>
    <name evidence="4" type="ORF">GP2143_03938</name>
</gene>
<evidence type="ECO:0000259" key="3">
    <source>
        <dbReference type="PROSITE" id="PS50206"/>
    </source>
</evidence>
<dbReference type="AlphaFoldDB" id="A0YDD9"/>
<dbReference type="SMART" id="SM00450">
    <property type="entry name" value="RHOD"/>
    <property type="match status" value="2"/>
</dbReference>
<dbReference type="PANTHER" id="PTHR11364">
    <property type="entry name" value="THIOSULFATE SULFERTANSFERASE"/>
    <property type="match status" value="1"/>
</dbReference>
<feature type="domain" description="Rhodanese" evidence="3">
    <location>
        <begin position="198"/>
        <end position="284"/>
    </location>
</feature>
<reference evidence="4 5" key="1">
    <citation type="journal article" date="2010" name="J. Bacteriol.">
        <title>Genome sequence of the oligotrophic marine Gammaproteobacterium HTCC2143, isolated from the Oregon Coast.</title>
        <authorList>
            <person name="Oh H.M."/>
            <person name="Kang I."/>
            <person name="Ferriera S."/>
            <person name="Giovannoni S.J."/>
            <person name="Cho J.C."/>
        </authorList>
    </citation>
    <scope>NUCLEOTIDE SEQUENCE [LARGE SCALE GENOMIC DNA]</scope>
    <source>
        <strain evidence="4 5">HTCC2143</strain>
    </source>
</reference>
<evidence type="ECO:0000313" key="4">
    <source>
        <dbReference type="EMBL" id="EAW31242.1"/>
    </source>
</evidence>
<protein>
    <submittedName>
        <fullName evidence="4">Thiosulfate sulfurtransferase</fullName>
    </submittedName>
</protein>
<dbReference type="Proteomes" id="UP000004931">
    <property type="component" value="Unassembled WGS sequence"/>
</dbReference>
<keyword evidence="2" id="KW-0677">Repeat</keyword>
<dbReference type="Pfam" id="PF00581">
    <property type="entry name" value="Rhodanese"/>
    <property type="match status" value="2"/>
</dbReference>
<evidence type="ECO:0000256" key="2">
    <source>
        <dbReference type="ARBA" id="ARBA00022737"/>
    </source>
</evidence>
<proteinExistence type="predicted"/>
<dbReference type="SUPFAM" id="SSF52821">
    <property type="entry name" value="Rhodanese/Cell cycle control phosphatase"/>
    <property type="match status" value="2"/>
</dbReference>
<sequence length="289" mass="31943">MEYVRTDLLIDVNTLSERLNDDNLRIFDTSVFLTQQHGGGYLVESGREKYQTAHIPGAGFIDLIKHWSNASSILNFTLPDEQRLGEVISEAGIGNSNEVILYSSGNLMWATRAWWLLHYAGHDNVKIVNGSFNAWREAGLTTEGGDKRYPESPFEIATKHAVIADIEEIERGLNGEICTINALDQSIYEGSGSFYYTRRGHIPGSKPMSYSSLLCEQYFLPADDLEAHLNAQDALSSDRVITYCGGGIAATIDAFACKLMGQNNVAVYDGSMSEWVLDDSRPLTIGTEP</sequence>
<dbReference type="CDD" id="cd01448">
    <property type="entry name" value="TST_Repeat_1"/>
    <property type="match status" value="1"/>
</dbReference>
<dbReference type="STRING" id="247633.GP2143_03938"/>
<dbReference type="eggNOG" id="COG2897">
    <property type="taxonomic scope" value="Bacteria"/>
</dbReference>
<dbReference type="InterPro" id="IPR001307">
    <property type="entry name" value="Thiosulphate_STrfase_CS"/>
</dbReference>
<dbReference type="InterPro" id="IPR036873">
    <property type="entry name" value="Rhodanese-like_dom_sf"/>
</dbReference>
<dbReference type="InterPro" id="IPR045078">
    <property type="entry name" value="TST/MPST-like"/>
</dbReference>
<dbReference type="EMBL" id="AAVT01000004">
    <property type="protein sequence ID" value="EAW31242.1"/>
    <property type="molecule type" value="Genomic_DNA"/>
</dbReference>
<evidence type="ECO:0000256" key="1">
    <source>
        <dbReference type="ARBA" id="ARBA00022679"/>
    </source>
</evidence>
<feature type="domain" description="Rhodanese" evidence="3">
    <location>
        <begin position="39"/>
        <end position="144"/>
    </location>
</feature>
<dbReference type="PROSITE" id="PS00380">
    <property type="entry name" value="RHODANESE_1"/>
    <property type="match status" value="1"/>
</dbReference>
<dbReference type="PANTHER" id="PTHR11364:SF27">
    <property type="entry name" value="SULFURTRANSFERASE"/>
    <property type="match status" value="1"/>
</dbReference>
<comment type="caution">
    <text evidence="4">The sequence shown here is derived from an EMBL/GenBank/DDBJ whole genome shotgun (WGS) entry which is preliminary data.</text>
</comment>
<dbReference type="InterPro" id="IPR001763">
    <property type="entry name" value="Rhodanese-like_dom"/>
</dbReference>
<evidence type="ECO:0000313" key="5">
    <source>
        <dbReference type="Proteomes" id="UP000004931"/>
    </source>
</evidence>
<dbReference type="GO" id="GO:0004792">
    <property type="term" value="F:thiosulfate-cyanide sulfurtransferase activity"/>
    <property type="evidence" value="ECO:0007669"/>
    <property type="project" value="InterPro"/>
</dbReference>
<accession>A0YDD9</accession>
<organism evidence="4 5">
    <name type="scientific">marine gamma proteobacterium HTCC2143</name>
    <dbReference type="NCBI Taxonomy" id="247633"/>
    <lineage>
        <taxon>Bacteria</taxon>
        <taxon>Pseudomonadati</taxon>
        <taxon>Pseudomonadota</taxon>
        <taxon>Gammaproteobacteria</taxon>
        <taxon>Cellvibrionales</taxon>
        <taxon>Spongiibacteraceae</taxon>
        <taxon>BD1-7 clade</taxon>
    </lineage>
</organism>
<dbReference type="Gene3D" id="3.40.250.10">
    <property type="entry name" value="Rhodanese-like domain"/>
    <property type="match status" value="2"/>
</dbReference>